<name>A0A182TAB1_9DIPT</name>
<reference evidence="2" key="2">
    <citation type="submission" date="2020-05" db="UniProtKB">
        <authorList>
            <consortium name="EnsemblMetazoa"/>
        </authorList>
    </citation>
    <scope>IDENTIFICATION</scope>
    <source>
        <strain evidence="2">maculatus3</strain>
    </source>
</reference>
<dbReference type="EnsemblMetazoa" id="AMAM022816-RA">
    <property type="protein sequence ID" value="AMAM022816-PA"/>
    <property type="gene ID" value="AMAM022816"/>
</dbReference>
<dbReference type="AlphaFoldDB" id="A0A182TAB1"/>
<feature type="compositionally biased region" description="Basic residues" evidence="1">
    <location>
        <begin position="16"/>
        <end position="25"/>
    </location>
</feature>
<sequence>VETALHTKDGHTGQIAKHKPSHVSRHGRDREVWDRPIVEAIHVGQLFGQAAQSRAAYDAALGTDTRAVQQISGDFLYHLEATVAAWGTHIKMKNFTSLNTDTCTNKT</sequence>
<organism evidence="2 3">
    <name type="scientific">Anopheles maculatus</name>
    <dbReference type="NCBI Taxonomy" id="74869"/>
    <lineage>
        <taxon>Eukaryota</taxon>
        <taxon>Metazoa</taxon>
        <taxon>Ecdysozoa</taxon>
        <taxon>Arthropoda</taxon>
        <taxon>Hexapoda</taxon>
        <taxon>Insecta</taxon>
        <taxon>Pterygota</taxon>
        <taxon>Neoptera</taxon>
        <taxon>Endopterygota</taxon>
        <taxon>Diptera</taxon>
        <taxon>Nematocera</taxon>
        <taxon>Culicoidea</taxon>
        <taxon>Culicidae</taxon>
        <taxon>Anophelinae</taxon>
        <taxon>Anopheles</taxon>
        <taxon>Anopheles maculatus group</taxon>
    </lineage>
</organism>
<evidence type="ECO:0000313" key="3">
    <source>
        <dbReference type="Proteomes" id="UP000075901"/>
    </source>
</evidence>
<feature type="region of interest" description="Disordered" evidence="1">
    <location>
        <begin position="1"/>
        <end position="28"/>
    </location>
</feature>
<reference evidence="3" key="1">
    <citation type="submission" date="2013-09" db="EMBL/GenBank/DDBJ databases">
        <title>The Genome Sequence of Anopheles maculatus species B.</title>
        <authorList>
            <consortium name="The Broad Institute Genomics Platform"/>
            <person name="Neafsey D.E."/>
            <person name="Besansky N."/>
            <person name="Howell P."/>
            <person name="Walton C."/>
            <person name="Young S.K."/>
            <person name="Zeng Q."/>
            <person name="Gargeya S."/>
            <person name="Fitzgerald M."/>
            <person name="Haas B."/>
            <person name="Abouelleil A."/>
            <person name="Allen A.W."/>
            <person name="Alvarado L."/>
            <person name="Arachchi H.M."/>
            <person name="Berlin A.M."/>
            <person name="Chapman S.B."/>
            <person name="Gainer-Dewar J."/>
            <person name="Goldberg J."/>
            <person name="Griggs A."/>
            <person name="Gujja S."/>
            <person name="Hansen M."/>
            <person name="Howarth C."/>
            <person name="Imamovic A."/>
            <person name="Ireland A."/>
            <person name="Larimer J."/>
            <person name="McCowan C."/>
            <person name="Murphy C."/>
            <person name="Pearson M."/>
            <person name="Poon T.W."/>
            <person name="Priest M."/>
            <person name="Roberts A."/>
            <person name="Saif S."/>
            <person name="Shea T."/>
            <person name="Sisk P."/>
            <person name="Sykes S."/>
            <person name="Wortman J."/>
            <person name="Nusbaum C."/>
            <person name="Birren B."/>
        </authorList>
    </citation>
    <scope>NUCLEOTIDE SEQUENCE [LARGE SCALE GENOMIC DNA]</scope>
    <source>
        <strain evidence="3">maculatus3</strain>
    </source>
</reference>
<dbReference type="Proteomes" id="UP000075901">
    <property type="component" value="Unassembled WGS sequence"/>
</dbReference>
<keyword evidence="3" id="KW-1185">Reference proteome</keyword>
<accession>A0A182TAB1</accession>
<protein>
    <submittedName>
        <fullName evidence="2">Uncharacterized protein</fullName>
    </submittedName>
</protein>
<proteinExistence type="predicted"/>
<evidence type="ECO:0000313" key="2">
    <source>
        <dbReference type="EnsemblMetazoa" id="AMAM022816-PA"/>
    </source>
</evidence>
<evidence type="ECO:0000256" key="1">
    <source>
        <dbReference type="SAM" id="MobiDB-lite"/>
    </source>
</evidence>
<dbReference type="VEuPathDB" id="VectorBase:AMAM022816"/>
<feature type="compositionally biased region" description="Basic and acidic residues" evidence="1">
    <location>
        <begin position="1"/>
        <end position="11"/>
    </location>
</feature>